<dbReference type="RefSeq" id="WP_155698463.1">
    <property type="nucleotide sequence ID" value="NZ_CP034235.1"/>
</dbReference>
<gene>
    <name evidence="1" type="ORF">EHS13_00870</name>
</gene>
<dbReference type="Pfam" id="PF01663">
    <property type="entry name" value="Phosphodiest"/>
    <property type="match status" value="1"/>
</dbReference>
<dbReference type="SUPFAM" id="SSF53649">
    <property type="entry name" value="Alkaline phosphatase-like"/>
    <property type="match status" value="1"/>
</dbReference>
<proteinExistence type="predicted"/>
<dbReference type="KEGG" id="ppsc:EHS13_00870"/>
<dbReference type="PANTHER" id="PTHR23071:SF1">
    <property type="entry name" value="GPI ETHANOLAMINE PHOSPHATE TRANSFERASE 3"/>
    <property type="match status" value="1"/>
</dbReference>
<dbReference type="InterPro" id="IPR002591">
    <property type="entry name" value="Phosphodiest/P_Trfase"/>
</dbReference>
<dbReference type="AlphaFoldDB" id="A0A6B8RDK8"/>
<dbReference type="GO" id="GO:0051377">
    <property type="term" value="F:mannose-ethanolamine phosphotransferase activity"/>
    <property type="evidence" value="ECO:0007669"/>
    <property type="project" value="TreeGrafter"/>
</dbReference>
<evidence type="ECO:0000313" key="1">
    <source>
        <dbReference type="EMBL" id="QGQ93572.1"/>
    </source>
</evidence>
<dbReference type="Gene3D" id="3.40.720.10">
    <property type="entry name" value="Alkaline Phosphatase, subunit A"/>
    <property type="match status" value="1"/>
</dbReference>
<sequence>MAKVIMVVLDGLRYDVAKASMGYLNHLLEVSKAACYKVKSELPSLSRPLYEVLLTGTPSSVNGITGNQTVRLSNQKSIFHIASEQGLITAAAAYYWVSELYNRAPFDRIEDREQHDSKQAIQHGKFYFDDTYPDTHLFADAEVLRRQHDPDFLYIHPMGIDDIGHRYGGSSKEYRGKAMEADSILASLLPLWMEQGYEIVITSDHGMSDEGQHGGITPEERDVPLFCIGAAVKPGLYDEVIPQLGMAPLICQMLAIPVDAGMKRESFPGFNQI</sequence>
<dbReference type="PANTHER" id="PTHR23071">
    <property type="entry name" value="PHOSPHATIDYLINOSITOL GLYCAN"/>
    <property type="match status" value="1"/>
</dbReference>
<dbReference type="EMBL" id="CP034235">
    <property type="protein sequence ID" value="QGQ93572.1"/>
    <property type="molecule type" value="Genomic_DNA"/>
</dbReference>
<name>A0A6B8RDK8_9BACL</name>
<dbReference type="OrthoDB" id="8580666at2"/>
<organism evidence="1 2">
    <name type="scientific">Paenibacillus psychroresistens</name>
    <dbReference type="NCBI Taxonomy" id="1778678"/>
    <lineage>
        <taxon>Bacteria</taxon>
        <taxon>Bacillati</taxon>
        <taxon>Bacillota</taxon>
        <taxon>Bacilli</taxon>
        <taxon>Bacillales</taxon>
        <taxon>Paenibacillaceae</taxon>
        <taxon>Paenibacillus</taxon>
    </lineage>
</organism>
<dbReference type="GO" id="GO:0016020">
    <property type="term" value="C:membrane"/>
    <property type="evidence" value="ECO:0007669"/>
    <property type="project" value="GOC"/>
</dbReference>
<evidence type="ECO:0000313" key="2">
    <source>
        <dbReference type="Proteomes" id="UP000426246"/>
    </source>
</evidence>
<dbReference type="GO" id="GO:0006506">
    <property type="term" value="P:GPI anchor biosynthetic process"/>
    <property type="evidence" value="ECO:0007669"/>
    <property type="project" value="InterPro"/>
</dbReference>
<accession>A0A6B8RDK8</accession>
<reference evidence="2" key="1">
    <citation type="submission" date="2018-11" db="EMBL/GenBank/DDBJ databases">
        <title>Complete genome sequence of Paenibacillus sp. ML311-T8.</title>
        <authorList>
            <person name="Nam Y.-D."/>
            <person name="Kang J."/>
            <person name="Chung W.-H."/>
            <person name="Park Y.S."/>
        </authorList>
    </citation>
    <scope>NUCLEOTIDE SEQUENCE [LARGE SCALE GENOMIC DNA]</scope>
    <source>
        <strain evidence="2">ML311-T8</strain>
    </source>
</reference>
<keyword evidence="2" id="KW-1185">Reference proteome</keyword>
<protein>
    <submittedName>
        <fullName evidence="1">Alkaline phosphatase family protein</fullName>
    </submittedName>
</protein>
<dbReference type="Proteomes" id="UP000426246">
    <property type="component" value="Chromosome"/>
</dbReference>
<dbReference type="InterPro" id="IPR039524">
    <property type="entry name" value="PIGO/GPI13"/>
</dbReference>
<dbReference type="InterPro" id="IPR017850">
    <property type="entry name" value="Alkaline_phosphatase_core_sf"/>
</dbReference>